<dbReference type="Pfam" id="PF02152">
    <property type="entry name" value="FolB"/>
    <property type="match status" value="1"/>
</dbReference>
<dbReference type="NCBIfam" id="TIGR00525">
    <property type="entry name" value="folB"/>
    <property type="match status" value="1"/>
</dbReference>
<proteinExistence type="inferred from homology"/>
<evidence type="ECO:0000256" key="6">
    <source>
        <dbReference type="ARBA" id="ARBA00009640"/>
    </source>
</evidence>
<keyword evidence="13 14" id="KW-0456">Lyase</keyword>
<accession>A0A7V2WUP3</accession>
<evidence type="ECO:0000256" key="13">
    <source>
        <dbReference type="ARBA" id="ARBA00023239"/>
    </source>
</evidence>
<dbReference type="UniPathway" id="UPA00077">
    <property type="reaction ID" value="UER00154"/>
</dbReference>
<reference evidence="16" key="1">
    <citation type="journal article" date="2020" name="mSystems">
        <title>Genome- and Community-Level Interaction Insights into Carbon Utilization and Element Cycling Functions of Hydrothermarchaeota in Hydrothermal Sediment.</title>
        <authorList>
            <person name="Zhou Z."/>
            <person name="Liu Y."/>
            <person name="Xu W."/>
            <person name="Pan J."/>
            <person name="Luo Z.H."/>
            <person name="Li M."/>
        </authorList>
    </citation>
    <scope>NUCLEOTIDE SEQUENCE [LARGE SCALE GENOMIC DNA]</scope>
    <source>
        <strain evidence="16">HyVt-493</strain>
    </source>
</reference>
<comment type="caution">
    <text evidence="16">The sequence shown here is derived from an EMBL/GenBank/DDBJ whole genome shotgun (WGS) entry which is preliminary data.</text>
</comment>
<dbReference type="EC" id="2.7.6.3" evidence="14"/>
<dbReference type="Gene3D" id="3.30.1130.10">
    <property type="match status" value="1"/>
</dbReference>
<dbReference type="GO" id="GO:0046654">
    <property type="term" value="P:tetrahydrofolate biosynthetic process"/>
    <property type="evidence" value="ECO:0007669"/>
    <property type="project" value="UniProtKB-UniRule"/>
</dbReference>
<keyword evidence="12" id="KW-0413">Isomerase</keyword>
<evidence type="ECO:0000256" key="14">
    <source>
        <dbReference type="RuleBase" id="RU362079"/>
    </source>
</evidence>
<dbReference type="SMART" id="SM00905">
    <property type="entry name" value="FolB"/>
    <property type="match status" value="1"/>
</dbReference>
<dbReference type="SUPFAM" id="SSF55620">
    <property type="entry name" value="Tetrahydrobiopterin biosynthesis enzymes-like"/>
    <property type="match status" value="1"/>
</dbReference>
<evidence type="ECO:0000256" key="3">
    <source>
        <dbReference type="ARBA" id="ARBA00005013"/>
    </source>
</evidence>
<dbReference type="FunFam" id="3.30.1130.10:FF:000002">
    <property type="entry name" value="7,8-dihydroneopterin aldolase"/>
    <property type="match status" value="1"/>
</dbReference>
<dbReference type="InterPro" id="IPR035907">
    <property type="entry name" value="Hppk_sf"/>
</dbReference>
<dbReference type="Proteomes" id="UP000885750">
    <property type="component" value="Unassembled WGS sequence"/>
</dbReference>
<dbReference type="InterPro" id="IPR000550">
    <property type="entry name" value="Hppk"/>
</dbReference>
<feature type="domain" description="Dihydroneopterin aldolase/epimerase" evidence="15">
    <location>
        <begin position="6"/>
        <end position="116"/>
    </location>
</feature>
<dbReference type="GO" id="GO:0016853">
    <property type="term" value="F:isomerase activity"/>
    <property type="evidence" value="ECO:0007669"/>
    <property type="project" value="UniProtKB-KW"/>
</dbReference>
<dbReference type="InterPro" id="IPR006157">
    <property type="entry name" value="FolB_dom"/>
</dbReference>
<evidence type="ECO:0000256" key="7">
    <source>
        <dbReference type="ARBA" id="ARBA00022679"/>
    </source>
</evidence>
<keyword evidence="10" id="KW-0067">ATP-binding</keyword>
<comment type="catalytic activity">
    <reaction evidence="1">
        <text>7,8-dihydroneopterin = 7,8-dihydromonapterin</text>
        <dbReference type="Rhea" id="RHEA:45328"/>
        <dbReference type="ChEBI" id="CHEBI:17001"/>
        <dbReference type="ChEBI" id="CHEBI:71175"/>
        <dbReference type="EC" id="5.1.99.8"/>
    </reaction>
</comment>
<dbReference type="InterPro" id="IPR006156">
    <property type="entry name" value="Dihydroneopterin_aldolase"/>
</dbReference>
<evidence type="ECO:0000256" key="10">
    <source>
        <dbReference type="ARBA" id="ARBA00022840"/>
    </source>
</evidence>
<dbReference type="NCBIfam" id="TIGR01498">
    <property type="entry name" value="folK"/>
    <property type="match status" value="1"/>
</dbReference>
<gene>
    <name evidence="16" type="primary">folB</name>
    <name evidence="16" type="ORF">ENJ51_05685</name>
</gene>
<evidence type="ECO:0000256" key="9">
    <source>
        <dbReference type="ARBA" id="ARBA00022777"/>
    </source>
</evidence>
<comment type="pathway">
    <text evidence="4">Cofactor biosynthesis; tetrahydrofolate biosynthesis; 2-amino-4-hydroxy-6-hydroxymethyl-7,8-dihydropteridine diphosphate from 7,8-dihydroneopterin triphosphate: step 4/4.</text>
</comment>
<dbReference type="CDD" id="cd00534">
    <property type="entry name" value="DHNA_DHNTPE"/>
    <property type="match status" value="1"/>
</dbReference>
<evidence type="ECO:0000256" key="4">
    <source>
        <dbReference type="ARBA" id="ARBA00005051"/>
    </source>
</evidence>
<dbReference type="PANTHER" id="PTHR43071:SF2">
    <property type="entry name" value="2-AMINO-4-HYDROXY-6-HYDROXYMETHYLDIHYDROPTERIDINE PYROPHOSPHOKINASE"/>
    <property type="match status" value="1"/>
</dbReference>
<dbReference type="EMBL" id="DRMS01000215">
    <property type="protein sequence ID" value="HFC92288.1"/>
    <property type="molecule type" value="Genomic_DNA"/>
</dbReference>
<dbReference type="AlphaFoldDB" id="A0A7V2WUP3"/>
<dbReference type="GO" id="GO:0016301">
    <property type="term" value="F:kinase activity"/>
    <property type="evidence" value="ECO:0007669"/>
    <property type="project" value="UniProtKB-KW"/>
</dbReference>
<evidence type="ECO:0000256" key="8">
    <source>
        <dbReference type="ARBA" id="ARBA00022741"/>
    </source>
</evidence>
<comment type="catalytic activity">
    <reaction evidence="2 14">
        <text>7,8-dihydroneopterin = 6-hydroxymethyl-7,8-dihydropterin + glycolaldehyde</text>
        <dbReference type="Rhea" id="RHEA:10540"/>
        <dbReference type="ChEBI" id="CHEBI:17001"/>
        <dbReference type="ChEBI" id="CHEBI:17071"/>
        <dbReference type="ChEBI" id="CHEBI:44841"/>
        <dbReference type="EC" id="4.1.2.25"/>
    </reaction>
</comment>
<dbReference type="NCBIfam" id="TIGR00526">
    <property type="entry name" value="folB_dom"/>
    <property type="match status" value="1"/>
</dbReference>
<comment type="similarity">
    <text evidence="5 14">Belongs to the DHNA family.</text>
</comment>
<dbReference type="PANTHER" id="PTHR43071">
    <property type="entry name" value="2-AMINO-4-HYDROXY-6-HYDROXYMETHYLDIHYDROPTERIDINE PYROPHOSPHOKINASE"/>
    <property type="match status" value="1"/>
</dbReference>
<keyword evidence="8" id="KW-0547">Nucleotide-binding</keyword>
<comment type="similarity">
    <text evidence="6">In the N-terminal section; belongs to the DHNA family.</text>
</comment>
<evidence type="ECO:0000259" key="15">
    <source>
        <dbReference type="SMART" id="SM00905"/>
    </source>
</evidence>
<keyword evidence="11 14" id="KW-0289">Folate biosynthesis</keyword>
<dbReference type="EC" id="4.1.2.25" evidence="14"/>
<dbReference type="GO" id="GO:0003848">
    <property type="term" value="F:2-amino-4-hydroxy-6-hydroxymethyldihydropteridine diphosphokinase activity"/>
    <property type="evidence" value="ECO:0007669"/>
    <property type="project" value="UniProtKB-EC"/>
</dbReference>
<dbReference type="Pfam" id="PF01288">
    <property type="entry name" value="HPPK"/>
    <property type="match status" value="1"/>
</dbReference>
<evidence type="ECO:0000313" key="16">
    <source>
        <dbReference type="EMBL" id="HFC92288.1"/>
    </source>
</evidence>
<dbReference type="CDD" id="cd00483">
    <property type="entry name" value="HPPK"/>
    <property type="match status" value="1"/>
</dbReference>
<organism evidence="16">
    <name type="scientific">Leucothrix mucor</name>
    <dbReference type="NCBI Taxonomy" id="45248"/>
    <lineage>
        <taxon>Bacteria</taxon>
        <taxon>Pseudomonadati</taxon>
        <taxon>Pseudomonadota</taxon>
        <taxon>Gammaproteobacteria</taxon>
        <taxon>Thiotrichales</taxon>
        <taxon>Thiotrichaceae</taxon>
        <taxon>Leucothrix</taxon>
    </lineage>
</organism>
<dbReference type="GO" id="GO:0005524">
    <property type="term" value="F:ATP binding"/>
    <property type="evidence" value="ECO:0007669"/>
    <property type="project" value="UniProtKB-KW"/>
</dbReference>
<evidence type="ECO:0000256" key="12">
    <source>
        <dbReference type="ARBA" id="ARBA00023235"/>
    </source>
</evidence>
<dbReference type="Gene3D" id="3.30.70.560">
    <property type="entry name" value="7,8-Dihydro-6-hydroxymethylpterin-pyrophosphokinase HPPK"/>
    <property type="match status" value="1"/>
</dbReference>
<dbReference type="SUPFAM" id="SSF55083">
    <property type="entry name" value="6-hydroxymethyl-7,8-dihydropterin pyrophosphokinase, HPPK"/>
    <property type="match status" value="1"/>
</dbReference>
<comment type="function">
    <text evidence="14">Catalyzes the conversion of 7,8-dihydroneopterin to 6-hydroxymethyl-7,8-dihydropterin.</text>
</comment>
<dbReference type="InterPro" id="IPR043133">
    <property type="entry name" value="GTP-CH-I_C/QueF"/>
</dbReference>
<evidence type="ECO:0000256" key="2">
    <source>
        <dbReference type="ARBA" id="ARBA00001353"/>
    </source>
</evidence>
<comment type="pathway">
    <text evidence="3 14">Cofactor biosynthesis; tetrahydrofolate biosynthesis; 2-amino-4-hydroxy-6-hydroxymethyl-7,8-dihydropteridine diphosphate from 7,8-dihydroneopterin triphosphate: step 3/4.</text>
</comment>
<dbReference type="GO" id="GO:0004150">
    <property type="term" value="F:dihydroneopterin aldolase activity"/>
    <property type="evidence" value="ECO:0007669"/>
    <property type="project" value="UniProtKB-UniRule"/>
</dbReference>
<evidence type="ECO:0000256" key="5">
    <source>
        <dbReference type="ARBA" id="ARBA00005708"/>
    </source>
</evidence>
<name>A0A7V2WUP3_LEUMU</name>
<protein>
    <recommendedName>
        <fullName evidence="14">Bifunctional folate synthesis protein</fullName>
    </recommendedName>
    <domain>
        <recommendedName>
            <fullName evidence="14">Dihydroneopterin aldolase</fullName>
            <shortName evidence="14">DHNA</shortName>
            <ecNumber evidence="14">4.1.2.25</ecNumber>
        </recommendedName>
        <alternativeName>
            <fullName evidence="14">7,8-dihydroneopterin aldolase</fullName>
        </alternativeName>
    </domain>
    <domain>
        <recommendedName>
            <fullName evidence="14">2-amino-4-hydroxy-6-hydroxymethyldihydropteridine pyrophosphokinase</fullName>
            <ecNumber evidence="14">2.7.6.3</ecNumber>
        </recommendedName>
        <alternativeName>
            <fullName evidence="14">6-hydroxymethyl-7,8-dihydropterin pyrophosphokinase</fullName>
            <shortName evidence="14">PPPK</shortName>
        </alternativeName>
        <alternativeName>
            <fullName evidence="14">7,8-dihydro-6-hydroxymethylpterin pyrophosphokinase</fullName>
            <shortName evidence="14">HPPK</shortName>
        </alternativeName>
    </domain>
</protein>
<keyword evidence="7" id="KW-0808">Transferase</keyword>
<sequence>MNTDIVYVRDLQVAALIGIYDWERQIRQMINIDLEMGWDNRKAAASDDIKHTLNYKAASKMVVELVKNSEYQLVETLAERIAALLLEKMQIPWVKVTLGKPKAVSGSREVGVIITRKRKAQVYLDIGSNIDRKRNIHSCMQQLRLEFPDVVFSRAYESEAAGFEGDSFINLSASLQTDKSYQEMLRYLKRLETDHARQRSGVKFSSRTLDVDILFYNDLILQPEIDLPRAEVTKYPFVLYPLAEIAADFIHPELGLSIAELAKKSKLDQNILQEIKLY</sequence>
<dbReference type="GO" id="GO:0046656">
    <property type="term" value="P:folic acid biosynthetic process"/>
    <property type="evidence" value="ECO:0007669"/>
    <property type="project" value="UniProtKB-UniRule"/>
</dbReference>
<evidence type="ECO:0000256" key="11">
    <source>
        <dbReference type="ARBA" id="ARBA00022909"/>
    </source>
</evidence>
<evidence type="ECO:0000256" key="1">
    <source>
        <dbReference type="ARBA" id="ARBA00000693"/>
    </source>
</evidence>
<keyword evidence="9" id="KW-0418">Kinase</keyword>